<protein>
    <submittedName>
        <fullName evidence="1">Integrase catalytic domain-containing protein</fullName>
    </submittedName>
</protein>
<sequence>MDALIQIDLDVVLKNKRHLYDEEIWDRMNEKACGQIKSCLTKEVKYLVKDDECAMTLWRTLEENYLLKSPENRLHAMSQVYGFRMKPAVSMHNHVSRFEKLLADLKNLDEDIKDEVKAMILLHSLPEEYNHFVTTLIYGKSVIVFKDVCTTLTSLEIRNNDKNSERASSEALGHWRKDCPKAQKRDGKKPAVANMARKDEDSDYSLSITPAVYAASLSEWILDIGATYHLCPIKEWFTDFRNLKSGVVVMGNDQPCRTMGIGTIRLKMFDGMIRELKDVRFVPALKKNLISVGALEAKGYKVTIEDGIIKFTHGAMVILQGVRRHNLYYLKGGTTDEANVVEVHSDTTKLWHVRLGHAGEKSLQTLMRHRLLKGTKTCKLNFCEHCVVGKKTRVKFCTANHDTREILEYVHSDNEGIKRHFTVRHTPQQNGMAERMNRTLLEKVRCMLSNAGLDKKFWAEVVSYASHLINRLSSAAIGGKTPMEMWSGKHAQDYDSLRIFGCPAYYQVKDGKLDPRARKTIFVGFKGGVKGFKLWDLEDKKFVCSRDVTFDEASMMKASSSQQGSTMDVTTKVEEDVVSSNVPQNEETIDDVDNDDFIATRKLRREIKKPGWLTKDMMVAYALPVIDDDIPNTFGETLRSSEIVKHTSIRILLTLVAEYELELAQLDVKTTFLHEDLEEEIYMIQPCGFRVAGKENHRILGMEIRRDKKNESVWLTQKSYLKKVLERFGMDDKTKPVCTPLAPHFKLSFSSCPESQEERDYMARVPYASAVGSLMYAMVCTRPDISQAVSMVSRYMHNPGKNQWLVVKWILRYLYGTVDIGLLFKKDCGQQCVGYCDSDFVGDLDKRRSTTGYVFTLGGGPVSWRSILQSTIALSTTEAEYMAATEAVKEAIWLKGLLCDLGVIQENITVFCDNQSAIFLAKNQTYHARTKHIDVKYHYVREIIESGVVLLRKIDIKDNPSDILTKVVSGIKFQHCLKLIQIIRLC</sequence>
<reference evidence="2" key="1">
    <citation type="journal article" date="2023" name="Hortic. Res.">
        <title>A chromosome-level phased genome enabling allele-level studies in sweet orange: a case study on citrus Huanglongbing tolerance.</title>
        <authorList>
            <person name="Wu B."/>
            <person name="Yu Q."/>
            <person name="Deng Z."/>
            <person name="Duan Y."/>
            <person name="Luo F."/>
            <person name="Gmitter F. Jr."/>
        </authorList>
    </citation>
    <scope>NUCLEOTIDE SEQUENCE [LARGE SCALE GENOMIC DNA]</scope>
    <source>
        <strain evidence="2">cv. Valencia</strain>
    </source>
</reference>
<comment type="caution">
    <text evidence="1">The sequence shown here is derived from an EMBL/GenBank/DDBJ whole genome shotgun (WGS) entry which is preliminary data.</text>
</comment>
<name>A0ACB8KJ12_CITSI</name>
<keyword evidence="2" id="KW-1185">Reference proteome</keyword>
<evidence type="ECO:0000313" key="2">
    <source>
        <dbReference type="Proteomes" id="UP000829398"/>
    </source>
</evidence>
<accession>A0ACB8KJ12</accession>
<proteinExistence type="predicted"/>
<dbReference type="EMBL" id="CM039174">
    <property type="protein sequence ID" value="KAH9754413.1"/>
    <property type="molecule type" value="Genomic_DNA"/>
</dbReference>
<gene>
    <name evidence="1" type="ORF">KPL71_015436</name>
</gene>
<dbReference type="Proteomes" id="UP000829398">
    <property type="component" value="Chromosome 5"/>
</dbReference>
<evidence type="ECO:0000313" key="1">
    <source>
        <dbReference type="EMBL" id="KAH9754413.1"/>
    </source>
</evidence>
<organism evidence="1 2">
    <name type="scientific">Citrus sinensis</name>
    <name type="common">Sweet orange</name>
    <name type="synonym">Citrus aurantium var. sinensis</name>
    <dbReference type="NCBI Taxonomy" id="2711"/>
    <lineage>
        <taxon>Eukaryota</taxon>
        <taxon>Viridiplantae</taxon>
        <taxon>Streptophyta</taxon>
        <taxon>Embryophyta</taxon>
        <taxon>Tracheophyta</taxon>
        <taxon>Spermatophyta</taxon>
        <taxon>Magnoliopsida</taxon>
        <taxon>eudicotyledons</taxon>
        <taxon>Gunneridae</taxon>
        <taxon>Pentapetalae</taxon>
        <taxon>rosids</taxon>
        <taxon>malvids</taxon>
        <taxon>Sapindales</taxon>
        <taxon>Rutaceae</taxon>
        <taxon>Aurantioideae</taxon>
        <taxon>Citrus</taxon>
    </lineage>
</organism>